<dbReference type="AlphaFoldDB" id="A0A8S3Z892"/>
<comment type="subcellular location">
    <subcellularLocation>
        <location evidence="1">Membrane</location>
    </subcellularLocation>
</comment>
<keyword evidence="3 5" id="KW-1133">Transmembrane helix</keyword>
<dbReference type="PANTHER" id="PTHR46641">
    <property type="entry name" value="FMRFAMIDE RECEPTOR-RELATED"/>
    <property type="match status" value="1"/>
</dbReference>
<protein>
    <recommendedName>
        <fullName evidence="6">G-protein coupled receptors family 1 profile domain-containing protein</fullName>
    </recommendedName>
</protein>
<dbReference type="EMBL" id="CAJHNH020002169">
    <property type="protein sequence ID" value="CAG5125804.1"/>
    <property type="molecule type" value="Genomic_DNA"/>
</dbReference>
<evidence type="ECO:0000256" key="3">
    <source>
        <dbReference type="ARBA" id="ARBA00022989"/>
    </source>
</evidence>
<keyword evidence="4 5" id="KW-0472">Membrane</keyword>
<accession>A0A8S3Z892</accession>
<dbReference type="Proteomes" id="UP000678393">
    <property type="component" value="Unassembled WGS sequence"/>
</dbReference>
<feature type="transmembrane region" description="Helical" evidence="5">
    <location>
        <begin position="49"/>
        <end position="71"/>
    </location>
</feature>
<name>A0A8S3Z892_9EUPU</name>
<dbReference type="Gene3D" id="1.20.1070.10">
    <property type="entry name" value="Rhodopsin 7-helix transmembrane proteins"/>
    <property type="match status" value="1"/>
</dbReference>
<dbReference type="GO" id="GO:0008528">
    <property type="term" value="F:G protein-coupled peptide receptor activity"/>
    <property type="evidence" value="ECO:0007669"/>
    <property type="project" value="InterPro"/>
</dbReference>
<organism evidence="7 8">
    <name type="scientific">Candidula unifasciata</name>
    <dbReference type="NCBI Taxonomy" id="100452"/>
    <lineage>
        <taxon>Eukaryota</taxon>
        <taxon>Metazoa</taxon>
        <taxon>Spiralia</taxon>
        <taxon>Lophotrochozoa</taxon>
        <taxon>Mollusca</taxon>
        <taxon>Gastropoda</taxon>
        <taxon>Heterobranchia</taxon>
        <taxon>Euthyneura</taxon>
        <taxon>Panpulmonata</taxon>
        <taxon>Eupulmonata</taxon>
        <taxon>Stylommatophora</taxon>
        <taxon>Helicina</taxon>
        <taxon>Helicoidea</taxon>
        <taxon>Geomitridae</taxon>
        <taxon>Candidula</taxon>
    </lineage>
</organism>
<evidence type="ECO:0000313" key="7">
    <source>
        <dbReference type="EMBL" id="CAG5125804.1"/>
    </source>
</evidence>
<gene>
    <name evidence="7" type="ORF">CUNI_LOCUS11362</name>
</gene>
<evidence type="ECO:0000313" key="8">
    <source>
        <dbReference type="Proteomes" id="UP000678393"/>
    </source>
</evidence>
<keyword evidence="2 5" id="KW-0812">Transmembrane</keyword>
<dbReference type="PROSITE" id="PS50262">
    <property type="entry name" value="G_PROTEIN_RECEP_F1_2"/>
    <property type="match status" value="1"/>
</dbReference>
<feature type="domain" description="G-protein coupled receptors family 1 profile" evidence="6">
    <location>
        <begin position="31"/>
        <end position="151"/>
    </location>
</feature>
<reference evidence="7" key="1">
    <citation type="submission" date="2021-04" db="EMBL/GenBank/DDBJ databases">
        <authorList>
            <consortium name="Molecular Ecology Group"/>
        </authorList>
    </citation>
    <scope>NUCLEOTIDE SEQUENCE</scope>
</reference>
<keyword evidence="8" id="KW-1185">Reference proteome</keyword>
<feature type="transmembrane region" description="Helical" evidence="5">
    <location>
        <begin position="91"/>
        <end position="115"/>
    </location>
</feature>
<dbReference type="OrthoDB" id="6151708at2759"/>
<dbReference type="GO" id="GO:0016020">
    <property type="term" value="C:membrane"/>
    <property type="evidence" value="ECO:0007669"/>
    <property type="project" value="UniProtKB-SubCell"/>
</dbReference>
<comment type="caution">
    <text evidence="7">The sequence shown here is derived from an EMBL/GenBank/DDBJ whole genome shotgun (WGS) entry which is preliminary data.</text>
</comment>
<dbReference type="Pfam" id="PF10324">
    <property type="entry name" value="7TM_GPCR_Srw"/>
    <property type="match status" value="1"/>
</dbReference>
<sequence>MTRSANVKLAVVVVVILAFAYHIPLYLAYKCPRKWNNATQTEEIHFIRYAVFLVPFLLLLTFNALLLRVLWRSNKLLAAMHQRRDQHEKRLTVMVLSMTAIFFLCELMSAIAFILTSGLNRHSECSHHCVRFTAVADTFVIVNAACNFACYCASGRKFREIFAQMFLRRPPEAFSNSLSGSRSSATIKTKLKKFVKKHTGTHTETHTETQLMSLDGCVENETMAAQLHPSLAGRSSISFLEHHGNIS</sequence>
<evidence type="ECO:0000256" key="1">
    <source>
        <dbReference type="ARBA" id="ARBA00004370"/>
    </source>
</evidence>
<evidence type="ECO:0000256" key="4">
    <source>
        <dbReference type="ARBA" id="ARBA00023136"/>
    </source>
</evidence>
<feature type="transmembrane region" description="Helical" evidence="5">
    <location>
        <begin position="7"/>
        <end position="29"/>
    </location>
</feature>
<evidence type="ECO:0000256" key="2">
    <source>
        <dbReference type="ARBA" id="ARBA00022692"/>
    </source>
</evidence>
<dbReference type="InterPro" id="IPR017452">
    <property type="entry name" value="GPCR_Rhodpsn_7TM"/>
</dbReference>
<dbReference type="InterPro" id="IPR052954">
    <property type="entry name" value="GPCR-Ligand_Int"/>
</dbReference>
<dbReference type="SUPFAM" id="SSF81321">
    <property type="entry name" value="Family A G protein-coupled receptor-like"/>
    <property type="match status" value="1"/>
</dbReference>
<proteinExistence type="predicted"/>
<evidence type="ECO:0000256" key="5">
    <source>
        <dbReference type="SAM" id="Phobius"/>
    </source>
</evidence>
<dbReference type="PANTHER" id="PTHR46641:SF2">
    <property type="entry name" value="FMRFAMIDE RECEPTOR"/>
    <property type="match status" value="1"/>
</dbReference>
<evidence type="ECO:0000259" key="6">
    <source>
        <dbReference type="PROSITE" id="PS50262"/>
    </source>
</evidence>
<dbReference type="InterPro" id="IPR019427">
    <property type="entry name" value="7TM_GPCR_serpentine_rcpt_Srw"/>
</dbReference>